<dbReference type="AlphaFoldDB" id="A0A369JFK8"/>
<name>A0A369JFK8_HYPMA</name>
<protein>
    <submittedName>
        <fullName evidence="1">Uncharacterized protein</fullName>
    </submittedName>
</protein>
<gene>
    <name evidence="1" type="ORF">Hypma_000578</name>
</gene>
<comment type="caution">
    <text evidence="1">The sequence shown here is derived from an EMBL/GenBank/DDBJ whole genome shotgun (WGS) entry which is preliminary data.</text>
</comment>
<proteinExistence type="predicted"/>
<dbReference type="InParanoid" id="A0A369JFK8"/>
<dbReference type="Proteomes" id="UP000076154">
    <property type="component" value="Unassembled WGS sequence"/>
</dbReference>
<organism evidence="1 2">
    <name type="scientific">Hypsizygus marmoreus</name>
    <name type="common">White beech mushroom</name>
    <name type="synonym">Agaricus marmoreus</name>
    <dbReference type="NCBI Taxonomy" id="39966"/>
    <lineage>
        <taxon>Eukaryota</taxon>
        <taxon>Fungi</taxon>
        <taxon>Dikarya</taxon>
        <taxon>Basidiomycota</taxon>
        <taxon>Agaricomycotina</taxon>
        <taxon>Agaricomycetes</taxon>
        <taxon>Agaricomycetidae</taxon>
        <taxon>Agaricales</taxon>
        <taxon>Tricholomatineae</taxon>
        <taxon>Lyophyllaceae</taxon>
        <taxon>Hypsizygus</taxon>
    </lineage>
</organism>
<evidence type="ECO:0000313" key="1">
    <source>
        <dbReference type="EMBL" id="RDB18204.1"/>
    </source>
</evidence>
<keyword evidence="2" id="KW-1185">Reference proteome</keyword>
<accession>A0A369JFK8</accession>
<sequence>MARTYLPHLVSESLWRSHSIRALYSLEGQVQKEPRTLSLLSWCAAPPILRSAFSTTLKACLGVASFHDLLITAKTIKVT</sequence>
<evidence type="ECO:0000313" key="2">
    <source>
        <dbReference type="Proteomes" id="UP000076154"/>
    </source>
</evidence>
<reference evidence="1" key="1">
    <citation type="submission" date="2018-04" db="EMBL/GenBank/DDBJ databases">
        <title>Whole genome sequencing of Hypsizygus marmoreus.</title>
        <authorList>
            <person name="Choi I.-G."/>
            <person name="Min B."/>
            <person name="Kim J.-G."/>
            <person name="Kim S."/>
            <person name="Oh Y.-L."/>
            <person name="Kong W.-S."/>
            <person name="Park H."/>
            <person name="Jeong J."/>
            <person name="Song E.-S."/>
        </authorList>
    </citation>
    <scope>NUCLEOTIDE SEQUENCE [LARGE SCALE GENOMIC DNA]</scope>
    <source>
        <strain evidence="1">51987-8</strain>
    </source>
</reference>
<dbReference type="EMBL" id="LUEZ02000106">
    <property type="protein sequence ID" value="RDB18204.1"/>
    <property type="molecule type" value="Genomic_DNA"/>
</dbReference>